<comment type="caution">
    <text evidence="11">The sequence shown here is derived from an EMBL/GenBank/DDBJ whole genome shotgun (WGS) entry which is preliminary data.</text>
</comment>
<name>A0A8H4VV61_9AGAR</name>
<evidence type="ECO:0000256" key="9">
    <source>
        <dbReference type="PIRSR" id="PIRSR602401-1"/>
    </source>
</evidence>
<proteinExistence type="inferred from homology"/>
<dbReference type="Proteomes" id="UP000521872">
    <property type="component" value="Unassembled WGS sequence"/>
</dbReference>
<dbReference type="InterPro" id="IPR001128">
    <property type="entry name" value="Cyt_P450"/>
</dbReference>
<gene>
    <name evidence="11" type="ORF">D9613_000281</name>
</gene>
<comment type="similarity">
    <text evidence="3 10">Belongs to the cytochrome P450 family.</text>
</comment>
<keyword evidence="5 9" id="KW-0479">Metal-binding</keyword>
<comment type="pathway">
    <text evidence="2">Secondary metabolite biosynthesis.</text>
</comment>
<evidence type="ECO:0000313" key="12">
    <source>
        <dbReference type="Proteomes" id="UP000521872"/>
    </source>
</evidence>
<evidence type="ECO:0000256" key="1">
    <source>
        <dbReference type="ARBA" id="ARBA00001971"/>
    </source>
</evidence>
<evidence type="ECO:0000256" key="5">
    <source>
        <dbReference type="ARBA" id="ARBA00022723"/>
    </source>
</evidence>
<sequence length="515" mass="57526">MEPFGFGVLNSTVIALALIMYVLRHQSRRKFEARARGLPLPPRPKTTFLVGNLFDILAKKPWHTFTEMRSRYGDIIYLEALGNRIIVLNSLKAVHDLLEMRASIYSDRPAFTMIGELIGLNKSLPMLPYGPEFRKQRKLCHHGLSPAAVKKYHTIQSTAVSSYVAGILANPETFISELRLTAGRIVLSVTYGFPVEMDDTSYLEEAEATMEMIEKGTVMGAYYVDIFPALKHLPYWLPFNSIPKVASSGRSLLHSMVDRPYQHVKRALEDGTASASFVADCLTQGESNPAKLSKDNEDSIRWAAGSMYGGKAHPGGESSFATILTFIYAMASYPEVQKKIQDEIDGVIGNERLPTVDDKDQLPYVRCAIKETLRWRPALPMAIPRMTTRDDHYNGYFIPAGTIILPNVWALSVDDVSGMPSAEFMPERFMNSSLDTPDKAGDLIDPSSYSFGFGRRLCPGKVLGENNIFLFVTYLMATLHISRKRDKDGNFVPIQPTYTAGLLSDGLFSELHTKR</sequence>
<evidence type="ECO:0000313" key="11">
    <source>
        <dbReference type="EMBL" id="KAF4621149.1"/>
    </source>
</evidence>
<dbReference type="GO" id="GO:0016705">
    <property type="term" value="F:oxidoreductase activity, acting on paired donors, with incorporation or reduction of molecular oxygen"/>
    <property type="evidence" value="ECO:0007669"/>
    <property type="project" value="InterPro"/>
</dbReference>
<dbReference type="CDD" id="cd11065">
    <property type="entry name" value="CYP64-like"/>
    <property type="match status" value="1"/>
</dbReference>
<dbReference type="AlphaFoldDB" id="A0A8H4VV61"/>
<comment type="cofactor">
    <cofactor evidence="1 9">
        <name>heme</name>
        <dbReference type="ChEBI" id="CHEBI:30413"/>
    </cofactor>
</comment>
<dbReference type="InterPro" id="IPR002401">
    <property type="entry name" value="Cyt_P450_E_grp-I"/>
</dbReference>
<dbReference type="EMBL" id="JAACJL010000015">
    <property type="protein sequence ID" value="KAF4621149.1"/>
    <property type="molecule type" value="Genomic_DNA"/>
</dbReference>
<evidence type="ECO:0008006" key="13">
    <source>
        <dbReference type="Google" id="ProtNLM"/>
    </source>
</evidence>
<evidence type="ECO:0000256" key="2">
    <source>
        <dbReference type="ARBA" id="ARBA00005179"/>
    </source>
</evidence>
<dbReference type="GO" id="GO:0005506">
    <property type="term" value="F:iron ion binding"/>
    <property type="evidence" value="ECO:0007669"/>
    <property type="project" value="InterPro"/>
</dbReference>
<evidence type="ECO:0000256" key="10">
    <source>
        <dbReference type="RuleBase" id="RU000461"/>
    </source>
</evidence>
<keyword evidence="8 10" id="KW-0503">Monooxygenase</keyword>
<dbReference type="GO" id="GO:0004497">
    <property type="term" value="F:monooxygenase activity"/>
    <property type="evidence" value="ECO:0007669"/>
    <property type="project" value="UniProtKB-KW"/>
</dbReference>
<accession>A0A8H4VV61</accession>
<keyword evidence="4 9" id="KW-0349">Heme</keyword>
<dbReference type="InterPro" id="IPR050364">
    <property type="entry name" value="Cytochrome_P450_fung"/>
</dbReference>
<dbReference type="PRINTS" id="PR00463">
    <property type="entry name" value="EP450I"/>
</dbReference>
<dbReference type="PROSITE" id="PS00086">
    <property type="entry name" value="CYTOCHROME_P450"/>
    <property type="match status" value="1"/>
</dbReference>
<feature type="binding site" description="axial binding residue" evidence="9">
    <location>
        <position position="458"/>
    </location>
    <ligand>
        <name>heme</name>
        <dbReference type="ChEBI" id="CHEBI:30413"/>
    </ligand>
    <ligandPart>
        <name>Fe</name>
        <dbReference type="ChEBI" id="CHEBI:18248"/>
    </ligandPart>
</feature>
<dbReference type="SUPFAM" id="SSF48264">
    <property type="entry name" value="Cytochrome P450"/>
    <property type="match status" value="1"/>
</dbReference>
<dbReference type="InterPro" id="IPR017972">
    <property type="entry name" value="Cyt_P450_CS"/>
</dbReference>
<dbReference type="PANTHER" id="PTHR46300">
    <property type="entry name" value="P450, PUTATIVE (EUROFUNG)-RELATED-RELATED"/>
    <property type="match status" value="1"/>
</dbReference>
<dbReference type="GO" id="GO:0020037">
    <property type="term" value="F:heme binding"/>
    <property type="evidence" value="ECO:0007669"/>
    <property type="project" value="InterPro"/>
</dbReference>
<organism evidence="11 12">
    <name type="scientific">Agrocybe pediades</name>
    <dbReference type="NCBI Taxonomy" id="84607"/>
    <lineage>
        <taxon>Eukaryota</taxon>
        <taxon>Fungi</taxon>
        <taxon>Dikarya</taxon>
        <taxon>Basidiomycota</taxon>
        <taxon>Agaricomycotina</taxon>
        <taxon>Agaricomycetes</taxon>
        <taxon>Agaricomycetidae</taxon>
        <taxon>Agaricales</taxon>
        <taxon>Agaricineae</taxon>
        <taxon>Strophariaceae</taxon>
        <taxon>Agrocybe</taxon>
    </lineage>
</organism>
<keyword evidence="12" id="KW-1185">Reference proteome</keyword>
<dbReference type="Pfam" id="PF00067">
    <property type="entry name" value="p450"/>
    <property type="match status" value="1"/>
</dbReference>
<dbReference type="InterPro" id="IPR036396">
    <property type="entry name" value="Cyt_P450_sf"/>
</dbReference>
<reference evidence="11 12" key="1">
    <citation type="submission" date="2019-12" db="EMBL/GenBank/DDBJ databases">
        <authorList>
            <person name="Floudas D."/>
            <person name="Bentzer J."/>
            <person name="Ahren D."/>
            <person name="Johansson T."/>
            <person name="Persson P."/>
            <person name="Tunlid A."/>
        </authorList>
    </citation>
    <scope>NUCLEOTIDE SEQUENCE [LARGE SCALE GENOMIC DNA]</scope>
    <source>
        <strain evidence="11 12">CBS 102.39</strain>
    </source>
</reference>
<protein>
    <recommendedName>
        <fullName evidence="13">Cytochrome P450</fullName>
    </recommendedName>
</protein>
<evidence type="ECO:0000256" key="7">
    <source>
        <dbReference type="ARBA" id="ARBA00023004"/>
    </source>
</evidence>
<dbReference type="PANTHER" id="PTHR46300:SF7">
    <property type="entry name" value="P450, PUTATIVE (EUROFUNG)-RELATED"/>
    <property type="match status" value="1"/>
</dbReference>
<evidence type="ECO:0000256" key="4">
    <source>
        <dbReference type="ARBA" id="ARBA00022617"/>
    </source>
</evidence>
<evidence type="ECO:0000256" key="8">
    <source>
        <dbReference type="ARBA" id="ARBA00023033"/>
    </source>
</evidence>
<evidence type="ECO:0000256" key="6">
    <source>
        <dbReference type="ARBA" id="ARBA00023002"/>
    </source>
</evidence>
<dbReference type="Gene3D" id="1.10.630.10">
    <property type="entry name" value="Cytochrome P450"/>
    <property type="match status" value="1"/>
</dbReference>
<keyword evidence="6 10" id="KW-0560">Oxidoreductase</keyword>
<keyword evidence="7 9" id="KW-0408">Iron</keyword>
<dbReference type="PRINTS" id="PR00385">
    <property type="entry name" value="P450"/>
</dbReference>
<evidence type="ECO:0000256" key="3">
    <source>
        <dbReference type="ARBA" id="ARBA00010617"/>
    </source>
</evidence>